<dbReference type="EMBL" id="JBBPBM010000508">
    <property type="protein sequence ID" value="KAK8494687.1"/>
    <property type="molecule type" value="Genomic_DNA"/>
</dbReference>
<dbReference type="Proteomes" id="UP001472677">
    <property type="component" value="Unassembled WGS sequence"/>
</dbReference>
<comment type="caution">
    <text evidence="1">The sequence shown here is derived from an EMBL/GenBank/DDBJ whole genome shotgun (WGS) entry which is preliminary data.</text>
</comment>
<evidence type="ECO:0000313" key="2">
    <source>
        <dbReference type="Proteomes" id="UP001472677"/>
    </source>
</evidence>
<reference evidence="1 2" key="1">
    <citation type="journal article" date="2024" name="G3 (Bethesda)">
        <title>Genome assembly of Hibiscus sabdariffa L. provides insights into metabolisms of medicinal natural products.</title>
        <authorList>
            <person name="Kim T."/>
        </authorList>
    </citation>
    <scope>NUCLEOTIDE SEQUENCE [LARGE SCALE GENOMIC DNA]</scope>
    <source>
        <strain evidence="1">TK-2024</strain>
        <tissue evidence="1">Old leaves</tissue>
    </source>
</reference>
<keyword evidence="2" id="KW-1185">Reference proteome</keyword>
<accession>A0ABR2AMF3</accession>
<protein>
    <submittedName>
        <fullName evidence="1">Uncharacterized protein</fullName>
    </submittedName>
</protein>
<proteinExistence type="predicted"/>
<organism evidence="1 2">
    <name type="scientific">Hibiscus sabdariffa</name>
    <name type="common">roselle</name>
    <dbReference type="NCBI Taxonomy" id="183260"/>
    <lineage>
        <taxon>Eukaryota</taxon>
        <taxon>Viridiplantae</taxon>
        <taxon>Streptophyta</taxon>
        <taxon>Embryophyta</taxon>
        <taxon>Tracheophyta</taxon>
        <taxon>Spermatophyta</taxon>
        <taxon>Magnoliopsida</taxon>
        <taxon>eudicotyledons</taxon>
        <taxon>Gunneridae</taxon>
        <taxon>Pentapetalae</taxon>
        <taxon>rosids</taxon>
        <taxon>malvids</taxon>
        <taxon>Malvales</taxon>
        <taxon>Malvaceae</taxon>
        <taxon>Malvoideae</taxon>
        <taxon>Hibiscus</taxon>
    </lineage>
</organism>
<gene>
    <name evidence="1" type="ORF">V6N12_016057</name>
</gene>
<evidence type="ECO:0000313" key="1">
    <source>
        <dbReference type="EMBL" id="KAK8494687.1"/>
    </source>
</evidence>
<name>A0ABR2AMF3_9ROSI</name>
<sequence length="75" mass="8283">MAESKFDKGSFGKEDEGKAMWHHAWLAWIVRSRNAYLPSSTEVTPATTCDVASLQGCMHRPKTGCIPIVFNSLGQ</sequence>